<dbReference type="AlphaFoldDB" id="A0A3A3YT32"/>
<comment type="caution">
    <text evidence="1">The sequence shown here is derived from an EMBL/GenBank/DDBJ whole genome shotgun (WGS) entry which is preliminary data.</text>
</comment>
<proteinExistence type="predicted"/>
<reference evidence="1 2" key="1">
    <citation type="submission" date="2018-09" db="EMBL/GenBank/DDBJ databases">
        <title>YIM 75000 draft genome.</title>
        <authorList>
            <person name="Tang S."/>
            <person name="Feng Y."/>
        </authorList>
    </citation>
    <scope>NUCLEOTIDE SEQUENCE [LARGE SCALE GENOMIC DNA]</scope>
    <source>
        <strain evidence="1 2">YIM 75000</strain>
    </source>
</reference>
<dbReference type="InterPro" id="IPR014729">
    <property type="entry name" value="Rossmann-like_a/b/a_fold"/>
</dbReference>
<organism evidence="1 2">
    <name type="scientific">Vallicoccus soli</name>
    <dbReference type="NCBI Taxonomy" id="2339232"/>
    <lineage>
        <taxon>Bacteria</taxon>
        <taxon>Bacillati</taxon>
        <taxon>Actinomycetota</taxon>
        <taxon>Actinomycetes</taxon>
        <taxon>Motilibacterales</taxon>
        <taxon>Vallicoccaceae</taxon>
        <taxon>Vallicoccus</taxon>
    </lineage>
</organism>
<name>A0A3A3YT32_9ACTN</name>
<accession>A0A3A3YT32</accession>
<evidence type="ECO:0000313" key="2">
    <source>
        <dbReference type="Proteomes" id="UP000265614"/>
    </source>
</evidence>
<sequence length="158" mass="17327">MLTTVLLTEDALAEHDVDRVVHLHDPEPVRFHVLVPVDTRHNRLVEALDELALGRLREAVTDSGEQPPEQARVRAQAALDASVSALRLAGAEVEGALVGDNPVDDVVRTARELDADEVIVVTQPHLVEESLRRDWASRIRGDLGRPVLHVVSGTDRVV</sequence>
<keyword evidence="2" id="KW-1185">Reference proteome</keyword>
<dbReference type="SUPFAM" id="SSF52402">
    <property type="entry name" value="Adenine nucleotide alpha hydrolases-like"/>
    <property type="match status" value="1"/>
</dbReference>
<evidence type="ECO:0000313" key="1">
    <source>
        <dbReference type="EMBL" id="RJK92929.1"/>
    </source>
</evidence>
<dbReference type="Proteomes" id="UP000265614">
    <property type="component" value="Unassembled WGS sequence"/>
</dbReference>
<dbReference type="OrthoDB" id="3825223at2"/>
<protein>
    <submittedName>
        <fullName evidence="1">Indole-3-glycerol phosphate synthase</fullName>
    </submittedName>
</protein>
<dbReference type="EMBL" id="QZEZ01000011">
    <property type="protein sequence ID" value="RJK92929.1"/>
    <property type="molecule type" value="Genomic_DNA"/>
</dbReference>
<dbReference type="RefSeq" id="WP_119951815.1">
    <property type="nucleotide sequence ID" value="NZ_QZEZ01000011.1"/>
</dbReference>
<gene>
    <name evidence="1" type="ORF">D5H78_17565</name>
</gene>
<dbReference type="Gene3D" id="3.40.50.620">
    <property type="entry name" value="HUPs"/>
    <property type="match status" value="1"/>
</dbReference>